<dbReference type="EMBL" id="CAJOBH010001442">
    <property type="protein sequence ID" value="CAF3855102.1"/>
    <property type="molecule type" value="Genomic_DNA"/>
</dbReference>
<dbReference type="Proteomes" id="UP000663834">
    <property type="component" value="Unassembled WGS sequence"/>
</dbReference>
<accession>A0A815TH67</accession>
<keyword evidence="2 4" id="KW-0863">Zinc-finger</keyword>
<dbReference type="EMBL" id="CAJNOV010014508">
    <property type="protein sequence ID" value="CAF1551144.1"/>
    <property type="molecule type" value="Genomic_DNA"/>
</dbReference>
<dbReference type="EMBL" id="CAJNRE010001732">
    <property type="protein sequence ID" value="CAF1955581.1"/>
    <property type="molecule type" value="Genomic_DNA"/>
</dbReference>
<evidence type="ECO:0000313" key="13">
    <source>
        <dbReference type="EMBL" id="CAF3855102.1"/>
    </source>
</evidence>
<dbReference type="SMART" id="SM00355">
    <property type="entry name" value="ZnF_C2H2"/>
    <property type="match status" value="3"/>
</dbReference>
<gene>
    <name evidence="13" type="ORF">BYL167_LOCUS6073</name>
    <name evidence="8" type="ORF">CJN711_LOCUS30416</name>
    <name evidence="12" type="ORF">GIL414_LOCUS3946</name>
    <name evidence="7" type="ORF">KQP761_LOCUS14618</name>
    <name evidence="9" type="ORF">MBJ925_LOCUS6102</name>
    <name evidence="16" type="ORF">OVN521_LOCUS26235</name>
    <name evidence="14" type="ORF">SMN809_LOCUS10629</name>
    <name evidence="15" type="ORF">UXM345_LOCUS15957</name>
    <name evidence="11" type="ORF">WKI299_LOCUS6438</name>
    <name evidence="10" type="ORF">XDN619_LOCUS3327</name>
</gene>
<sequence length="259" mass="29224">MYTQLNSVPMNIETKTEMNSTASVQDAELLLSIGSLPSKPRKLHPKFRPYISESVDTSIPALNNLTLSNRSNSISSSLSDEYSSESTSTQCTSPYTSSNDDSQLSSVQNNSSTTNHNNNNQEYHVLYVNLNGEYVPVAKSSFTIPTTLPSSQFQIPICKPILTIDRKRSHICTYSGCRKSYFKSSHLKAHFRLHTGEKPFSCSWPKCYKTFARSDELSRHRRSHTGEKNHVCPVCQKAFMRSDHLSKHQKLHTKVKIVS</sequence>
<dbReference type="Proteomes" id="UP000663842">
    <property type="component" value="Unassembled WGS sequence"/>
</dbReference>
<dbReference type="PROSITE" id="PS00028">
    <property type="entry name" value="ZINC_FINGER_C2H2_1"/>
    <property type="match status" value="3"/>
</dbReference>
<evidence type="ECO:0000313" key="18">
    <source>
        <dbReference type="Proteomes" id="UP000663866"/>
    </source>
</evidence>
<dbReference type="EMBL" id="CAJNRG010000451">
    <property type="protein sequence ID" value="CAF2001541.1"/>
    <property type="molecule type" value="Genomic_DNA"/>
</dbReference>
<evidence type="ECO:0000313" key="16">
    <source>
        <dbReference type="EMBL" id="CAF4198098.1"/>
    </source>
</evidence>
<evidence type="ECO:0000256" key="5">
    <source>
        <dbReference type="SAM" id="MobiDB-lite"/>
    </source>
</evidence>
<dbReference type="GO" id="GO:0000981">
    <property type="term" value="F:DNA-binding transcription factor activity, RNA polymerase II-specific"/>
    <property type="evidence" value="ECO:0007669"/>
    <property type="project" value="TreeGrafter"/>
</dbReference>
<evidence type="ECO:0000313" key="8">
    <source>
        <dbReference type="EMBL" id="CAF1551144.1"/>
    </source>
</evidence>
<dbReference type="EMBL" id="CAJOBJ010000911">
    <property type="protein sequence ID" value="CAF3850690.1"/>
    <property type="molecule type" value="Genomic_DNA"/>
</dbReference>
<name>A0A815TH67_9BILA</name>
<dbReference type="AlphaFoldDB" id="A0A815TH67"/>
<keyword evidence="1" id="KW-0479">Metal-binding</keyword>
<feature type="domain" description="C2H2-type" evidence="6">
    <location>
        <begin position="230"/>
        <end position="257"/>
    </location>
</feature>
<dbReference type="EMBL" id="CAJOBI010003664">
    <property type="protein sequence ID" value="CAF3976712.1"/>
    <property type="molecule type" value="Genomic_DNA"/>
</dbReference>
<dbReference type="Gene3D" id="3.30.160.60">
    <property type="entry name" value="Classic Zinc Finger"/>
    <property type="match status" value="3"/>
</dbReference>
<evidence type="ECO:0000256" key="1">
    <source>
        <dbReference type="ARBA" id="ARBA00022723"/>
    </source>
</evidence>
<dbReference type="PROSITE" id="PS50157">
    <property type="entry name" value="ZINC_FINGER_C2H2_2"/>
    <property type="match status" value="3"/>
</dbReference>
<evidence type="ECO:0000313" key="7">
    <source>
        <dbReference type="EMBL" id="CAF1500941.1"/>
    </source>
</evidence>
<feature type="domain" description="C2H2-type" evidence="6">
    <location>
        <begin position="170"/>
        <end position="199"/>
    </location>
</feature>
<feature type="region of interest" description="Disordered" evidence="5">
    <location>
        <begin position="70"/>
        <end position="120"/>
    </location>
</feature>
<dbReference type="GO" id="GO:0008270">
    <property type="term" value="F:zinc ion binding"/>
    <property type="evidence" value="ECO:0007669"/>
    <property type="project" value="UniProtKB-KW"/>
</dbReference>
<dbReference type="Proteomes" id="UP000681720">
    <property type="component" value="Unassembled WGS sequence"/>
</dbReference>
<dbReference type="Proteomes" id="UP000676336">
    <property type="component" value="Unassembled WGS sequence"/>
</dbReference>
<dbReference type="InterPro" id="IPR036236">
    <property type="entry name" value="Znf_C2H2_sf"/>
</dbReference>
<feature type="compositionally biased region" description="Low complexity" evidence="5">
    <location>
        <begin position="70"/>
        <end position="89"/>
    </location>
</feature>
<dbReference type="PANTHER" id="PTHR23235:SF164">
    <property type="entry name" value="C2H2-TYPE DOMAIN-CONTAINING PROTEIN"/>
    <property type="match status" value="1"/>
</dbReference>
<evidence type="ECO:0000313" key="10">
    <source>
        <dbReference type="EMBL" id="CAF2001541.1"/>
    </source>
</evidence>
<protein>
    <recommendedName>
        <fullName evidence="6">C2H2-type domain-containing protein</fullName>
    </recommendedName>
</protein>
<keyword evidence="18" id="KW-1185">Reference proteome</keyword>
<dbReference type="Proteomes" id="UP000681967">
    <property type="component" value="Unassembled WGS sequence"/>
</dbReference>
<dbReference type="SUPFAM" id="SSF57667">
    <property type="entry name" value="beta-beta-alpha zinc fingers"/>
    <property type="match status" value="2"/>
</dbReference>
<evidence type="ECO:0000256" key="2">
    <source>
        <dbReference type="ARBA" id="ARBA00022771"/>
    </source>
</evidence>
<dbReference type="Proteomes" id="UP000663856">
    <property type="component" value="Unassembled WGS sequence"/>
</dbReference>
<evidence type="ECO:0000313" key="14">
    <source>
        <dbReference type="EMBL" id="CAF3976712.1"/>
    </source>
</evidence>
<dbReference type="Proteomes" id="UP000663855">
    <property type="component" value="Unassembled WGS sequence"/>
</dbReference>
<dbReference type="InterPro" id="IPR013087">
    <property type="entry name" value="Znf_C2H2_type"/>
</dbReference>
<dbReference type="EMBL" id="CAJOBF010001941">
    <property type="protein sequence ID" value="CAF3997193.1"/>
    <property type="molecule type" value="Genomic_DNA"/>
</dbReference>
<feature type="compositionally biased region" description="Low complexity" evidence="5">
    <location>
        <begin position="96"/>
        <end position="120"/>
    </location>
</feature>
<reference evidence="7" key="1">
    <citation type="submission" date="2021-02" db="EMBL/GenBank/DDBJ databases">
        <authorList>
            <person name="Nowell W R."/>
        </authorList>
    </citation>
    <scope>NUCLEOTIDE SEQUENCE</scope>
</reference>
<dbReference type="OrthoDB" id="6365676at2759"/>
<comment type="caution">
    <text evidence="7">The sequence shown here is derived from an EMBL/GenBank/DDBJ whole genome shotgun (WGS) entry which is preliminary data.</text>
</comment>
<dbReference type="Proteomes" id="UP000663887">
    <property type="component" value="Unassembled WGS sequence"/>
</dbReference>
<dbReference type="EMBL" id="CAJNRF010001867">
    <property type="protein sequence ID" value="CAF2029622.1"/>
    <property type="molecule type" value="Genomic_DNA"/>
</dbReference>
<organism evidence="7 17">
    <name type="scientific">Rotaria magnacalcarata</name>
    <dbReference type="NCBI Taxonomy" id="392030"/>
    <lineage>
        <taxon>Eukaryota</taxon>
        <taxon>Metazoa</taxon>
        <taxon>Spiralia</taxon>
        <taxon>Gnathifera</taxon>
        <taxon>Rotifera</taxon>
        <taxon>Eurotatoria</taxon>
        <taxon>Bdelloidea</taxon>
        <taxon>Philodinida</taxon>
        <taxon>Philodinidae</taxon>
        <taxon>Rotaria</taxon>
    </lineage>
</organism>
<feature type="domain" description="C2H2-type" evidence="6">
    <location>
        <begin position="200"/>
        <end position="229"/>
    </location>
</feature>
<proteinExistence type="predicted"/>
<dbReference type="Proteomes" id="UP000663866">
    <property type="component" value="Unassembled WGS sequence"/>
</dbReference>
<evidence type="ECO:0000313" key="12">
    <source>
        <dbReference type="EMBL" id="CAF3850690.1"/>
    </source>
</evidence>
<dbReference type="FunFam" id="3.30.160.60:FF:000007">
    <property type="entry name" value="Basic krueppel-like factor 3"/>
    <property type="match status" value="1"/>
</dbReference>
<dbReference type="GO" id="GO:0000978">
    <property type="term" value="F:RNA polymerase II cis-regulatory region sequence-specific DNA binding"/>
    <property type="evidence" value="ECO:0007669"/>
    <property type="project" value="TreeGrafter"/>
</dbReference>
<dbReference type="PANTHER" id="PTHR23235">
    <property type="entry name" value="KRUEPPEL-LIKE TRANSCRIPTION FACTOR"/>
    <property type="match status" value="1"/>
</dbReference>
<evidence type="ECO:0000256" key="3">
    <source>
        <dbReference type="ARBA" id="ARBA00022833"/>
    </source>
</evidence>
<evidence type="ECO:0000313" key="11">
    <source>
        <dbReference type="EMBL" id="CAF2029622.1"/>
    </source>
</evidence>
<dbReference type="Proteomes" id="UP000663824">
    <property type="component" value="Unassembled WGS sequence"/>
</dbReference>
<evidence type="ECO:0000313" key="15">
    <source>
        <dbReference type="EMBL" id="CAF3997193.1"/>
    </source>
</evidence>
<evidence type="ECO:0000313" key="17">
    <source>
        <dbReference type="Proteomes" id="UP000663834"/>
    </source>
</evidence>
<keyword evidence="3" id="KW-0862">Zinc</keyword>
<dbReference type="Pfam" id="PF00096">
    <property type="entry name" value="zf-C2H2"/>
    <property type="match status" value="2"/>
</dbReference>
<dbReference type="EMBL" id="CAJNOW010006980">
    <property type="protein sequence ID" value="CAF1500941.1"/>
    <property type="molecule type" value="Genomic_DNA"/>
</dbReference>
<dbReference type="EMBL" id="CAJOBG010006807">
    <property type="protein sequence ID" value="CAF4198098.1"/>
    <property type="molecule type" value="Genomic_DNA"/>
</dbReference>
<evidence type="ECO:0000313" key="9">
    <source>
        <dbReference type="EMBL" id="CAF1955581.1"/>
    </source>
</evidence>
<evidence type="ECO:0000259" key="6">
    <source>
        <dbReference type="PROSITE" id="PS50157"/>
    </source>
</evidence>
<evidence type="ECO:0000256" key="4">
    <source>
        <dbReference type="PROSITE-ProRule" id="PRU00042"/>
    </source>
</evidence>